<gene>
    <name evidence="6" type="ORF">DI556_21515</name>
</gene>
<dbReference type="InterPro" id="IPR006311">
    <property type="entry name" value="TAT_signal"/>
</dbReference>
<accession>A0A2W5N0R0</accession>
<dbReference type="SUPFAM" id="SSF53822">
    <property type="entry name" value="Periplasmic binding protein-like I"/>
    <property type="match status" value="1"/>
</dbReference>
<dbReference type="Gene3D" id="3.40.50.2300">
    <property type="match status" value="2"/>
</dbReference>
<dbReference type="Proteomes" id="UP000249185">
    <property type="component" value="Unassembled WGS sequence"/>
</dbReference>
<sequence length="449" mass="47813">MQMAKKHSEVGEKTALTRRSILKGTPAALFGGGVLGAEIITAGSANAQGSGEPIPIGSMLPLSGAAAADGIGGQQGFEIAIEEINAMGGILGRPIEFKVIDSKNMAAEDVLSASSRLIDSDGVHAMLCFYNIGPNNAEYEPIADAGIIYMHANTLFQHQQTIEKDPERYFGIFQTCGAEIWYGANLPGVLKTLKDSGRWSPSKNTIAIVSGSSPYSMVIADQITVAAPEYGFEVVFKEVVPTPTTEWGPVLDKMRALDPAVIVNTHFFAGDLANFQRQFFDSPTNSLVYLQYGALLQSFADVAKEAAVGVLTSSMTGVIPDERGEAFIKKVKDRYGDRANYEPAGVTYNIMYQYAIAASIAGGTGEPGNVEQNRKIAAALKAFPYRGVLGSVAYHPQLQYAVPYPAATSDPSLGLPTATFQIKDSGGTRGLIAPSPYANDEFTPPAWFS</sequence>
<name>A0A2W5N0R0_RHOSU</name>
<protein>
    <submittedName>
        <fullName evidence="6">Amino acid ABC transporter substrate-binding protein</fullName>
    </submittedName>
</protein>
<evidence type="ECO:0000256" key="4">
    <source>
        <dbReference type="ARBA" id="ARBA00022970"/>
    </source>
</evidence>
<keyword evidence="2" id="KW-0813">Transport</keyword>
<comment type="caution">
    <text evidence="6">The sequence shown here is derived from an EMBL/GenBank/DDBJ whole genome shotgun (WGS) entry which is preliminary data.</text>
</comment>
<dbReference type="PROSITE" id="PS51318">
    <property type="entry name" value="TAT"/>
    <property type="match status" value="1"/>
</dbReference>
<comment type="similarity">
    <text evidence="1">Belongs to the leucine-binding protein family.</text>
</comment>
<evidence type="ECO:0000313" key="6">
    <source>
        <dbReference type="EMBL" id="PZQ45989.1"/>
    </source>
</evidence>
<keyword evidence="3" id="KW-0732">Signal</keyword>
<evidence type="ECO:0000259" key="5">
    <source>
        <dbReference type="Pfam" id="PF13458"/>
    </source>
</evidence>
<feature type="domain" description="Leucine-binding protein" evidence="5">
    <location>
        <begin position="53"/>
        <end position="395"/>
    </location>
</feature>
<dbReference type="Pfam" id="PF13458">
    <property type="entry name" value="Peripla_BP_6"/>
    <property type="match status" value="1"/>
</dbReference>
<dbReference type="InterPro" id="IPR051010">
    <property type="entry name" value="BCAA_transport"/>
</dbReference>
<proteinExistence type="inferred from homology"/>
<dbReference type="PANTHER" id="PTHR30483">
    <property type="entry name" value="LEUCINE-SPECIFIC-BINDING PROTEIN"/>
    <property type="match status" value="1"/>
</dbReference>
<organism evidence="6 7">
    <name type="scientific">Rhodovulum sulfidophilum</name>
    <name type="common">Rhodobacter sulfidophilus</name>
    <dbReference type="NCBI Taxonomy" id="35806"/>
    <lineage>
        <taxon>Bacteria</taxon>
        <taxon>Pseudomonadati</taxon>
        <taxon>Pseudomonadota</taxon>
        <taxon>Alphaproteobacteria</taxon>
        <taxon>Rhodobacterales</taxon>
        <taxon>Paracoccaceae</taxon>
        <taxon>Rhodovulum</taxon>
    </lineage>
</organism>
<keyword evidence="4" id="KW-0029">Amino-acid transport</keyword>
<evidence type="ECO:0000313" key="7">
    <source>
        <dbReference type="Proteomes" id="UP000249185"/>
    </source>
</evidence>
<evidence type="ECO:0000256" key="3">
    <source>
        <dbReference type="ARBA" id="ARBA00022729"/>
    </source>
</evidence>
<evidence type="ECO:0000256" key="1">
    <source>
        <dbReference type="ARBA" id="ARBA00010062"/>
    </source>
</evidence>
<dbReference type="PRINTS" id="PR00337">
    <property type="entry name" value="LEUILEVALBP"/>
</dbReference>
<dbReference type="InterPro" id="IPR000709">
    <property type="entry name" value="Leu_Ile_Val-bd"/>
</dbReference>
<reference evidence="6 7" key="1">
    <citation type="submission" date="2017-08" db="EMBL/GenBank/DDBJ databases">
        <title>Infants hospitalized years apart are colonized by the same room-sourced microbial strains.</title>
        <authorList>
            <person name="Brooks B."/>
            <person name="Olm M.R."/>
            <person name="Firek B.A."/>
            <person name="Baker R."/>
            <person name="Thomas B.C."/>
            <person name="Morowitz M.J."/>
            <person name="Banfield J.F."/>
        </authorList>
    </citation>
    <scope>NUCLEOTIDE SEQUENCE [LARGE SCALE GENOMIC DNA]</scope>
    <source>
        <strain evidence="6">S2_005_002_R2_34</strain>
    </source>
</reference>
<dbReference type="InterPro" id="IPR028081">
    <property type="entry name" value="Leu-bd"/>
</dbReference>
<evidence type="ECO:0000256" key="2">
    <source>
        <dbReference type="ARBA" id="ARBA00022448"/>
    </source>
</evidence>
<dbReference type="AlphaFoldDB" id="A0A2W5N0R0"/>
<dbReference type="EMBL" id="QFPW01000033">
    <property type="protein sequence ID" value="PZQ45989.1"/>
    <property type="molecule type" value="Genomic_DNA"/>
</dbReference>
<dbReference type="InterPro" id="IPR028082">
    <property type="entry name" value="Peripla_BP_I"/>
</dbReference>
<dbReference type="GO" id="GO:0006865">
    <property type="term" value="P:amino acid transport"/>
    <property type="evidence" value="ECO:0007669"/>
    <property type="project" value="UniProtKB-KW"/>
</dbReference>